<feature type="region of interest" description="Disordered" evidence="1">
    <location>
        <begin position="498"/>
        <end position="517"/>
    </location>
</feature>
<evidence type="ECO:0000256" key="1">
    <source>
        <dbReference type="SAM" id="MobiDB-lite"/>
    </source>
</evidence>
<accession>A0A511KL80</accession>
<feature type="region of interest" description="Disordered" evidence="1">
    <location>
        <begin position="570"/>
        <end position="603"/>
    </location>
</feature>
<dbReference type="EMBL" id="BJWK01000012">
    <property type="protein sequence ID" value="GEM10695.1"/>
    <property type="molecule type" value="Genomic_DNA"/>
</dbReference>
<dbReference type="SUPFAM" id="SSF52047">
    <property type="entry name" value="RNI-like"/>
    <property type="match status" value="1"/>
</dbReference>
<proteinExistence type="predicted"/>
<dbReference type="InterPro" id="IPR032675">
    <property type="entry name" value="LRR_dom_sf"/>
</dbReference>
<dbReference type="OrthoDB" id="2532739at2759"/>
<dbReference type="Gene3D" id="3.80.10.10">
    <property type="entry name" value="Ribonuclease Inhibitor"/>
    <property type="match status" value="1"/>
</dbReference>
<protein>
    <recommendedName>
        <fullName evidence="4">F-box domain-containing protein</fullName>
    </recommendedName>
</protein>
<sequence>MPQPPEGYAGHFFAFIQPEDASSPTFASWGKSGVPLDVFLQIMHEVKEESETDLVWASHVCKGWRKAILGCEHLWGELEDVEAGSLFALDRVRGFAERSKGNLRTLSITFDAGLQDLHISTVPIIVKQVLQEVAKRDGGKSLTEFELDLRGLRYHDDIEPIYAAIFAEFSAVRSLKTFKIYSTVDRFPAGAPFFFALPGVEYLVLTSEPYELPGDARLPDFFSASATLQNSQISSCALKKLVLSGVSLLDSVFPDFPHLSVIKMCLPRLKNVGIASSPFLWSTPTQTSINFVTLTPALTKASFTSQQHFDEHEQENEGVISYCDGLSTASLTTFLRNSPALAHVNLSRCTLPADMLASALASAPATLTTLCIGGTAAACDAVIDRLHTLLPQLKWLDVWSPDKQGKVSVLALARLAQRLKRSNVLSWWIGSESLTIVTNNPFSDDDPTLPNLRSSVRALLLTLSDAQLAHIPPHLDLNLTPSTPSYDAVKAELLALPAPPPEPPYPAAGPPAGATPAELAAKQKKLNPPYKPPASQQIFDDTVAAVKRWNKRREEELAIERMEKAGVQLEWSERGGGGGGNVEYRGCEHPGADLWEADEETDK</sequence>
<gene>
    <name evidence="2" type="ORF">Rt10032_c12g4712</name>
</gene>
<dbReference type="Proteomes" id="UP000321518">
    <property type="component" value="Unassembled WGS sequence"/>
</dbReference>
<evidence type="ECO:0008006" key="4">
    <source>
        <dbReference type="Google" id="ProtNLM"/>
    </source>
</evidence>
<name>A0A511KL80_RHOTO</name>
<evidence type="ECO:0000313" key="2">
    <source>
        <dbReference type="EMBL" id="GEM10695.1"/>
    </source>
</evidence>
<organism evidence="2 3">
    <name type="scientific">Rhodotorula toruloides</name>
    <name type="common">Yeast</name>
    <name type="synonym">Rhodosporidium toruloides</name>
    <dbReference type="NCBI Taxonomy" id="5286"/>
    <lineage>
        <taxon>Eukaryota</taxon>
        <taxon>Fungi</taxon>
        <taxon>Dikarya</taxon>
        <taxon>Basidiomycota</taxon>
        <taxon>Pucciniomycotina</taxon>
        <taxon>Microbotryomycetes</taxon>
        <taxon>Sporidiobolales</taxon>
        <taxon>Sporidiobolaceae</taxon>
        <taxon>Rhodotorula</taxon>
    </lineage>
</organism>
<feature type="compositionally biased region" description="Pro residues" evidence="1">
    <location>
        <begin position="498"/>
        <end position="509"/>
    </location>
</feature>
<comment type="caution">
    <text evidence="2">The sequence shown here is derived from an EMBL/GenBank/DDBJ whole genome shotgun (WGS) entry which is preliminary data.</text>
</comment>
<evidence type="ECO:0000313" key="3">
    <source>
        <dbReference type="Proteomes" id="UP000321518"/>
    </source>
</evidence>
<dbReference type="AlphaFoldDB" id="A0A511KL80"/>
<reference evidence="2 3" key="1">
    <citation type="submission" date="2019-07" db="EMBL/GenBank/DDBJ databases">
        <title>Rhodotorula toruloides NBRC10032 genome sequencing.</title>
        <authorList>
            <person name="Shida Y."/>
            <person name="Takaku H."/>
            <person name="Ogasawara W."/>
            <person name="Mori K."/>
        </authorList>
    </citation>
    <scope>NUCLEOTIDE SEQUENCE [LARGE SCALE GENOMIC DNA]</scope>
    <source>
        <strain evidence="2 3">NBRC10032</strain>
    </source>
</reference>